<accession>A8F7Y8</accession>
<name>A8F7Y8_PSELT</name>
<keyword evidence="3" id="KW-1185">Reference proteome</keyword>
<protein>
    <recommendedName>
        <fullName evidence="4">Porin</fullName>
    </recommendedName>
</protein>
<feature type="signal peptide" evidence="1">
    <location>
        <begin position="1"/>
        <end position="18"/>
    </location>
</feature>
<evidence type="ECO:0008006" key="4">
    <source>
        <dbReference type="Google" id="ProtNLM"/>
    </source>
</evidence>
<dbReference type="HOGENOM" id="CLU_833844_0_0_0"/>
<dbReference type="Proteomes" id="UP000002016">
    <property type="component" value="Chromosome"/>
</dbReference>
<reference evidence="2 3" key="2">
    <citation type="journal article" date="2009" name="Proc. Natl. Acad. Sci. U.S.A.">
        <title>On the chimeric nature, thermophilic origin, and phylogenetic placement of the Thermotogales.</title>
        <authorList>
            <person name="Zhaxybayeva O."/>
            <person name="Swithers K.S."/>
            <person name="Lapierre P."/>
            <person name="Fournier G.P."/>
            <person name="Bickhart D.M."/>
            <person name="DeBoy R.T."/>
            <person name="Nelson K.E."/>
            <person name="Nesbo C.L."/>
            <person name="Doolittle W.F."/>
            <person name="Gogarten J.P."/>
            <person name="Noll K.M."/>
        </authorList>
    </citation>
    <scope>NUCLEOTIDE SEQUENCE [LARGE SCALE GENOMIC DNA]</scope>
    <source>
        <strain evidence="3">ATCC BAA-301 / DSM 14385 / NBRC 107922 / TMO</strain>
    </source>
</reference>
<feature type="chain" id="PRO_5002721806" description="Porin" evidence="1">
    <location>
        <begin position="19"/>
        <end position="333"/>
    </location>
</feature>
<evidence type="ECO:0000313" key="3">
    <source>
        <dbReference type="Proteomes" id="UP000002016"/>
    </source>
</evidence>
<evidence type="ECO:0000313" key="2">
    <source>
        <dbReference type="EMBL" id="ABV34272.1"/>
    </source>
</evidence>
<organism evidence="2 3">
    <name type="scientific">Pseudothermotoga lettingae (strain ATCC BAA-301 / DSM 14385 / NBRC 107922 / TMO)</name>
    <name type="common">Thermotoga lettingae</name>
    <dbReference type="NCBI Taxonomy" id="416591"/>
    <lineage>
        <taxon>Bacteria</taxon>
        <taxon>Thermotogati</taxon>
        <taxon>Thermotogota</taxon>
        <taxon>Thermotogae</taxon>
        <taxon>Thermotogales</taxon>
        <taxon>Thermotogaceae</taxon>
        <taxon>Pseudothermotoga</taxon>
    </lineage>
</organism>
<dbReference type="EMBL" id="CP000812">
    <property type="protein sequence ID" value="ABV34272.1"/>
    <property type="molecule type" value="Genomic_DNA"/>
</dbReference>
<proteinExistence type="predicted"/>
<dbReference type="AlphaFoldDB" id="A8F7Y8"/>
<dbReference type="KEGG" id="tle:Tlet_1718"/>
<dbReference type="RefSeq" id="WP_012003748.1">
    <property type="nucleotide sequence ID" value="NC_009828.1"/>
</dbReference>
<sequence length="333" mass="35858" precursor="true">MKKLLVVLLALATVAAFGAVNFSGRLDVTPSLSYDASIFDLTTSIGASAYLNVDASNESTTTGFYVTFASYLQSITNSTTTFPITLDYDTYVWQKLYSSESLNVTLKAGLLSRGWSYVTGSYFSWIVTPPYFLFENLTPAVAVDMDIANGDVSDNLALYVYSPTSTTADLDIYNNFSFGFLNVGLMAQGVFSAVSGGTFGFPEIGGSVSADLAEALNIENATLNAFAYLSVDPAATDLSTMLSDYLVGVDFGYDKLSGSLAFAKGNMLGIGVQTKILSPVTLGADVVWSDLTDVTNFGLDAYASWKTEILNHRISVKYASDTVTLAWRMRVYF</sequence>
<evidence type="ECO:0000256" key="1">
    <source>
        <dbReference type="SAM" id="SignalP"/>
    </source>
</evidence>
<dbReference type="OrthoDB" id="9974886at2"/>
<gene>
    <name evidence="2" type="ordered locus">Tlet_1718</name>
</gene>
<reference evidence="2 3" key="1">
    <citation type="submission" date="2007-08" db="EMBL/GenBank/DDBJ databases">
        <title>Complete sequence of Thermotoga lettingae TMO.</title>
        <authorList>
            <consortium name="US DOE Joint Genome Institute"/>
            <person name="Copeland A."/>
            <person name="Lucas S."/>
            <person name="Lapidus A."/>
            <person name="Barry K."/>
            <person name="Glavina del Rio T."/>
            <person name="Dalin E."/>
            <person name="Tice H."/>
            <person name="Pitluck S."/>
            <person name="Foster B."/>
            <person name="Bruce D."/>
            <person name="Schmutz J."/>
            <person name="Larimer F."/>
            <person name="Land M."/>
            <person name="Hauser L."/>
            <person name="Kyrpides N."/>
            <person name="Mikhailova N."/>
            <person name="Nelson K."/>
            <person name="Gogarten J.P."/>
            <person name="Noll K."/>
            <person name="Richardson P."/>
        </authorList>
    </citation>
    <scope>NUCLEOTIDE SEQUENCE [LARGE SCALE GENOMIC DNA]</scope>
    <source>
        <strain evidence="3">ATCC BAA-301 / DSM 14385 / NBRC 107922 / TMO</strain>
    </source>
</reference>
<keyword evidence="1" id="KW-0732">Signal</keyword>